<accession>A0A7H4MRW2</accession>
<gene>
    <name evidence="2" type="primary">kdgM_1</name>
    <name evidence="2" type="ORF">NCTC9177_07030</name>
</gene>
<dbReference type="SUPFAM" id="SSF56935">
    <property type="entry name" value="Porins"/>
    <property type="match status" value="1"/>
</dbReference>
<dbReference type="Proteomes" id="UP000254545">
    <property type="component" value="Unassembled WGS sequence"/>
</dbReference>
<reference evidence="2 3" key="1">
    <citation type="submission" date="2018-06" db="EMBL/GenBank/DDBJ databases">
        <authorList>
            <consortium name="Pathogen Informatics"/>
            <person name="Doyle S."/>
        </authorList>
    </citation>
    <scope>NUCLEOTIDE SEQUENCE [LARGE SCALE GENOMIC DNA]</scope>
    <source>
        <strain evidence="2 3">NCTC9177</strain>
    </source>
</reference>
<evidence type="ECO:0000313" key="2">
    <source>
        <dbReference type="EMBL" id="STS93062.1"/>
    </source>
</evidence>
<dbReference type="GO" id="GO:0015772">
    <property type="term" value="P:oligosaccharide transport"/>
    <property type="evidence" value="ECO:0007669"/>
    <property type="project" value="TreeGrafter"/>
</dbReference>
<dbReference type="Pfam" id="PF06178">
    <property type="entry name" value="KdgM"/>
    <property type="match status" value="1"/>
</dbReference>
<comment type="caution">
    <text evidence="2">The sequence shown here is derived from an EMBL/GenBank/DDBJ whole genome shotgun (WGS) entry which is preliminary data.</text>
</comment>
<organism evidence="2 3">
    <name type="scientific">Klebsiella variicola</name>
    <dbReference type="NCBI Taxonomy" id="244366"/>
    <lineage>
        <taxon>Bacteria</taxon>
        <taxon>Pseudomonadati</taxon>
        <taxon>Pseudomonadota</taxon>
        <taxon>Gammaproteobacteria</taxon>
        <taxon>Enterobacterales</taxon>
        <taxon>Enterobacteriaceae</taxon>
        <taxon>Klebsiella/Raoultella group</taxon>
        <taxon>Klebsiella</taxon>
        <taxon>Klebsiella pneumoniae complex</taxon>
    </lineage>
</organism>
<dbReference type="AlphaFoldDB" id="A0A7H4MRW2"/>
<dbReference type="EMBL" id="UGKR01000003">
    <property type="protein sequence ID" value="STS93062.1"/>
    <property type="molecule type" value="Genomic_DNA"/>
</dbReference>
<dbReference type="InterPro" id="IPR053713">
    <property type="entry name" value="Bact_OM_Channel_sf"/>
</dbReference>
<proteinExistence type="predicted"/>
<dbReference type="Gene3D" id="2.40.160.40">
    <property type="entry name" value="monomeric porin ompg"/>
    <property type="match status" value="1"/>
</dbReference>
<dbReference type="PANTHER" id="PTHR38105:SF5">
    <property type="entry name" value="OUTER MEMBRANE PROTEIN"/>
    <property type="match status" value="1"/>
</dbReference>
<dbReference type="PANTHER" id="PTHR38105">
    <property type="entry name" value="OUTER MEMBRANE PROTEIN-RELATED-RELATED"/>
    <property type="match status" value="1"/>
</dbReference>
<dbReference type="GO" id="GO:0015288">
    <property type="term" value="F:porin activity"/>
    <property type="evidence" value="ECO:0007669"/>
    <property type="project" value="TreeGrafter"/>
</dbReference>
<name>A0A7H4MRW2_KLEVA</name>
<evidence type="ECO:0000256" key="1">
    <source>
        <dbReference type="ARBA" id="ARBA00022729"/>
    </source>
</evidence>
<evidence type="ECO:0000313" key="3">
    <source>
        <dbReference type="Proteomes" id="UP000254545"/>
    </source>
</evidence>
<protein>
    <submittedName>
        <fullName evidence="2">Oligogalacturonate-specific porin protein KdgM</fullName>
    </submittedName>
</protein>
<keyword evidence="1" id="KW-0732">Signal</keyword>
<sequence>MMTKLTAATRGPGFALGDWRTELNYVYARSSEGVSRNDNKPYSQEYNVKVAYKLDNNWSPYGEIGNVGVNDRSDRQTRFRVGVAYSF</sequence>
<dbReference type="InterPro" id="IPR009331">
    <property type="entry name" value="Oligogalacturonate-sp_porin"/>
</dbReference>
<dbReference type="GO" id="GO:0009279">
    <property type="term" value="C:cell outer membrane"/>
    <property type="evidence" value="ECO:0007669"/>
    <property type="project" value="TreeGrafter"/>
</dbReference>